<dbReference type="PANTHER" id="PTHR47257:SF1">
    <property type="entry name" value="PH-RESPONSE TRANSCRIPTION FACTOR PACC_RIM101"/>
    <property type="match status" value="1"/>
</dbReference>
<evidence type="ECO:0000256" key="9">
    <source>
        <dbReference type="PROSITE-ProRule" id="PRU00042"/>
    </source>
</evidence>
<evidence type="ECO:0000259" key="11">
    <source>
        <dbReference type="PROSITE" id="PS50157"/>
    </source>
</evidence>
<name>A0A8H3IF95_9LECA</name>
<feature type="compositionally biased region" description="Low complexity" evidence="10">
    <location>
        <begin position="182"/>
        <end position="195"/>
    </location>
</feature>
<evidence type="ECO:0000256" key="5">
    <source>
        <dbReference type="ARBA" id="ARBA00022771"/>
    </source>
</evidence>
<keyword evidence="5 9" id="KW-0863">Zinc-finger</keyword>
<keyword evidence="4" id="KW-0677">Repeat</keyword>
<evidence type="ECO:0000256" key="6">
    <source>
        <dbReference type="ARBA" id="ARBA00022833"/>
    </source>
</evidence>
<accession>A0A8H3IF95</accession>
<comment type="subcellular location">
    <subcellularLocation>
        <location evidence="1">Nucleus</location>
    </subcellularLocation>
</comment>
<dbReference type="SUPFAM" id="SSF81995">
    <property type="entry name" value="beta-sandwich domain of Sec23/24"/>
    <property type="match status" value="1"/>
</dbReference>
<keyword evidence="3" id="KW-0479">Metal-binding</keyword>
<feature type="domain" description="C2H2-type" evidence="11">
    <location>
        <begin position="121"/>
        <end position="150"/>
    </location>
</feature>
<evidence type="ECO:0000313" key="13">
    <source>
        <dbReference type="Proteomes" id="UP000664169"/>
    </source>
</evidence>
<dbReference type="OrthoDB" id="6155966at2759"/>
<feature type="region of interest" description="Disordered" evidence="10">
    <location>
        <begin position="1"/>
        <end position="63"/>
    </location>
</feature>
<evidence type="ECO:0000313" key="12">
    <source>
        <dbReference type="EMBL" id="CAF9911529.1"/>
    </source>
</evidence>
<keyword evidence="6" id="KW-0862">Zinc</keyword>
<comment type="caution">
    <text evidence="12">The sequence shown here is derived from an EMBL/GenBank/DDBJ whole genome shotgun (WGS) entry which is preliminary data.</text>
</comment>
<feature type="compositionally biased region" description="Basic and acidic residues" evidence="10">
    <location>
        <begin position="458"/>
        <end position="474"/>
    </location>
</feature>
<dbReference type="GO" id="GO:0008270">
    <property type="term" value="F:zinc ion binding"/>
    <property type="evidence" value="ECO:0007669"/>
    <property type="project" value="UniProtKB-KW"/>
</dbReference>
<feature type="domain" description="C2H2-type" evidence="11">
    <location>
        <begin position="151"/>
        <end position="178"/>
    </location>
</feature>
<evidence type="ECO:0000256" key="3">
    <source>
        <dbReference type="ARBA" id="ARBA00022723"/>
    </source>
</evidence>
<feature type="compositionally biased region" description="Polar residues" evidence="10">
    <location>
        <begin position="569"/>
        <end position="579"/>
    </location>
</feature>
<keyword evidence="2" id="KW-0678">Repressor</keyword>
<feature type="compositionally biased region" description="Polar residues" evidence="10">
    <location>
        <begin position="545"/>
        <end position="557"/>
    </location>
</feature>
<dbReference type="Gene3D" id="3.30.160.60">
    <property type="entry name" value="Classic Zinc Finger"/>
    <property type="match status" value="2"/>
</dbReference>
<dbReference type="SUPFAM" id="SSF57667">
    <property type="entry name" value="beta-beta-alpha zinc fingers"/>
    <property type="match status" value="2"/>
</dbReference>
<feature type="compositionally biased region" description="Polar residues" evidence="10">
    <location>
        <begin position="369"/>
        <end position="393"/>
    </location>
</feature>
<dbReference type="PROSITE" id="PS00028">
    <property type="entry name" value="ZINC_FINGER_C2H2_1"/>
    <property type="match status" value="2"/>
</dbReference>
<dbReference type="InterPro" id="IPR036236">
    <property type="entry name" value="Znf_C2H2_sf"/>
</dbReference>
<evidence type="ECO:0000256" key="10">
    <source>
        <dbReference type="SAM" id="MobiDB-lite"/>
    </source>
</evidence>
<dbReference type="SMART" id="SM00355">
    <property type="entry name" value="ZnF_C2H2"/>
    <property type="match status" value="3"/>
</dbReference>
<organism evidence="12 13">
    <name type="scientific">Gomphillus americanus</name>
    <dbReference type="NCBI Taxonomy" id="1940652"/>
    <lineage>
        <taxon>Eukaryota</taxon>
        <taxon>Fungi</taxon>
        <taxon>Dikarya</taxon>
        <taxon>Ascomycota</taxon>
        <taxon>Pezizomycotina</taxon>
        <taxon>Lecanoromycetes</taxon>
        <taxon>OSLEUM clade</taxon>
        <taxon>Ostropomycetidae</taxon>
        <taxon>Ostropales</taxon>
        <taxon>Graphidaceae</taxon>
        <taxon>Gomphilloideae</taxon>
        <taxon>Gomphillus</taxon>
    </lineage>
</organism>
<reference evidence="12" key="1">
    <citation type="submission" date="2021-03" db="EMBL/GenBank/DDBJ databases">
        <authorList>
            <person name="Tagirdzhanova G."/>
        </authorList>
    </citation>
    <scope>NUCLEOTIDE SEQUENCE</scope>
</reference>
<comment type="similarity">
    <text evidence="8">Belongs to the pacC/RIM101 family.</text>
</comment>
<dbReference type="GO" id="GO:0045944">
    <property type="term" value="P:positive regulation of transcription by RNA polymerase II"/>
    <property type="evidence" value="ECO:0007669"/>
    <property type="project" value="TreeGrafter"/>
</dbReference>
<feature type="region of interest" description="Disordered" evidence="10">
    <location>
        <begin position="541"/>
        <end position="597"/>
    </location>
</feature>
<dbReference type="EMBL" id="CAJPDQ010000006">
    <property type="protein sequence ID" value="CAF9911529.1"/>
    <property type="molecule type" value="Genomic_DNA"/>
</dbReference>
<evidence type="ECO:0000256" key="1">
    <source>
        <dbReference type="ARBA" id="ARBA00004123"/>
    </source>
</evidence>
<feature type="compositionally biased region" description="Low complexity" evidence="10">
    <location>
        <begin position="17"/>
        <end position="63"/>
    </location>
</feature>
<dbReference type="Pfam" id="PF00096">
    <property type="entry name" value="zf-C2H2"/>
    <property type="match status" value="1"/>
</dbReference>
<evidence type="ECO:0000256" key="7">
    <source>
        <dbReference type="ARBA" id="ARBA00023242"/>
    </source>
</evidence>
<feature type="region of interest" description="Disordered" evidence="10">
    <location>
        <begin position="369"/>
        <end position="518"/>
    </location>
</feature>
<dbReference type="PROSITE" id="PS50157">
    <property type="entry name" value="ZINC_FINGER_C2H2_2"/>
    <property type="match status" value="2"/>
</dbReference>
<dbReference type="AlphaFoldDB" id="A0A8H3IF95"/>
<keyword evidence="7" id="KW-0539">Nucleus</keyword>
<keyword evidence="13" id="KW-1185">Reference proteome</keyword>
<protein>
    <recommendedName>
        <fullName evidence="11">C2H2-type domain-containing protein</fullName>
    </recommendedName>
</protein>
<proteinExistence type="inferred from homology"/>
<evidence type="ECO:0000256" key="4">
    <source>
        <dbReference type="ARBA" id="ARBA00022737"/>
    </source>
</evidence>
<evidence type="ECO:0000256" key="2">
    <source>
        <dbReference type="ARBA" id="ARBA00022491"/>
    </source>
</evidence>
<dbReference type="InterPro" id="IPR013087">
    <property type="entry name" value="Znf_C2H2_type"/>
</dbReference>
<dbReference type="FunFam" id="3.30.160.60:FF:002343">
    <property type="entry name" value="Zinc finger protein 33A"/>
    <property type="match status" value="1"/>
</dbReference>
<dbReference type="Proteomes" id="UP000664169">
    <property type="component" value="Unassembled WGS sequence"/>
</dbReference>
<feature type="compositionally biased region" description="Low complexity" evidence="10">
    <location>
        <begin position="395"/>
        <end position="411"/>
    </location>
</feature>
<gene>
    <name evidence="12" type="ORF">GOMPHAMPRED_007439</name>
</gene>
<dbReference type="InterPro" id="IPR050806">
    <property type="entry name" value="pacC/RIM101"/>
</dbReference>
<feature type="compositionally biased region" description="Low complexity" evidence="10">
    <location>
        <begin position="480"/>
        <end position="493"/>
    </location>
</feature>
<feature type="region of interest" description="Disordered" evidence="10">
    <location>
        <begin position="164"/>
        <end position="199"/>
    </location>
</feature>
<dbReference type="PANTHER" id="PTHR47257">
    <property type="entry name" value="PH-RESPONSE TRANSCRIPTION FACTOR PACC/RIM101"/>
    <property type="match status" value="1"/>
</dbReference>
<sequence length="597" mass="64363">MTTEQVAIASPSVAQLAQAATQQAAQQQQQQQHQQNQHQQPQQNQQSQQQQQTQSPTTQSSAPQNLTQVVSGLIANLSTSATEGQRCLWEGCTERFGTAEELYEHICSQHIGRKSTNNLQLACRWSNCNITTVKRDHITSHVRVHVPFKPHRCPVCGKTFKRPQDLKKHHKTHADENSSSQNGHTHGPNGHSGSNGANGYGSINGNGGSFYGGAGMHNGVGMSFPYNGQSGGGYYHQPANMANSFGQMYYNVDAGAGPQTSYRRDDDLQALNNIFGAIKQPNFNAASYPQFSSALTSAHGVILPPPVNTHGLDYSSAIDPAYPAHLPQLTNVRSKADLLLLQDRLQKMMHAIDAHDRTQAMAVQANFHSQARQSLSTTSEQTPDLTPSTSVMSYSPGHSPPADHSPASSTSMPTYPHLPNNLGMSAVPTLGTQYDHSLPHRHSGGRLQRAQPASAHESVTEPIRRAGKTTRNDDPNIDPSLAGAAHSRSHSSATDGTPTPQSESRRGSAFNTEEQNTVRRDSRIVSELLSYVESLIDSGKFEKSASGSPAAENNSSLIADTATIDDDVTSPTTAGSPSSKMELDLKTEESLYPMLPS</sequence>
<dbReference type="GO" id="GO:0005634">
    <property type="term" value="C:nucleus"/>
    <property type="evidence" value="ECO:0007669"/>
    <property type="project" value="UniProtKB-SubCell"/>
</dbReference>
<evidence type="ECO:0000256" key="8">
    <source>
        <dbReference type="ARBA" id="ARBA00038089"/>
    </source>
</evidence>